<dbReference type="RefSeq" id="WP_116277564.1">
    <property type="nucleotide sequence ID" value="NZ_NFZX01000007.1"/>
</dbReference>
<dbReference type="EMBL" id="NFZX01000007">
    <property type="protein sequence ID" value="RFA36212.1"/>
    <property type="molecule type" value="Genomic_DNA"/>
</dbReference>
<keyword evidence="1" id="KW-0175">Coiled coil</keyword>
<comment type="caution">
    <text evidence="2">The sequence shown here is derived from an EMBL/GenBank/DDBJ whole genome shotgun (WGS) entry which is preliminary data.</text>
</comment>
<protein>
    <submittedName>
        <fullName evidence="2">Uncharacterized protein</fullName>
    </submittedName>
</protein>
<gene>
    <name evidence="2" type="ORF">CAI16_05310</name>
</gene>
<sequence length="129" mass="15322">MDILNTAITIRDSIRDIPKTYKDNLAQIKELEGEELDLLHQIELTKFNARDGYKIAKRIQEIRQERRKLKNENSQLKHLESIVCKWQDKLPKLDESIGNIRKEKGNMATRKYHCRVRKDLEPKINKIRG</sequence>
<dbReference type="AlphaFoldDB" id="A0A3E0WTA0"/>
<name>A0A3E0WTA0_9BACI</name>
<reference evidence="2 3" key="1">
    <citation type="submission" date="2017-05" db="EMBL/GenBank/DDBJ databases">
        <title>Virgibacillus sp. AK90 isolated from a saltern of Kakinada, India.</title>
        <authorList>
            <person name="Gupta V."/>
            <person name="Sidhu C."/>
            <person name="Korpole S."/>
            <person name="Pinnaka A.K."/>
        </authorList>
    </citation>
    <scope>NUCLEOTIDE SEQUENCE [LARGE SCALE GENOMIC DNA]</scope>
    <source>
        <strain evidence="2 3">AK90</strain>
    </source>
</reference>
<proteinExistence type="predicted"/>
<evidence type="ECO:0000313" key="3">
    <source>
        <dbReference type="Proteomes" id="UP000256488"/>
    </source>
</evidence>
<dbReference type="Proteomes" id="UP000256488">
    <property type="component" value="Unassembled WGS sequence"/>
</dbReference>
<feature type="coiled-coil region" evidence="1">
    <location>
        <begin position="55"/>
        <end position="82"/>
    </location>
</feature>
<evidence type="ECO:0000256" key="1">
    <source>
        <dbReference type="SAM" id="Coils"/>
    </source>
</evidence>
<evidence type="ECO:0000313" key="2">
    <source>
        <dbReference type="EMBL" id="RFA36212.1"/>
    </source>
</evidence>
<organism evidence="2 3">
    <name type="scientific">Virgibacillus dokdonensis</name>
    <dbReference type="NCBI Taxonomy" id="302167"/>
    <lineage>
        <taxon>Bacteria</taxon>
        <taxon>Bacillati</taxon>
        <taxon>Bacillota</taxon>
        <taxon>Bacilli</taxon>
        <taxon>Bacillales</taxon>
        <taxon>Bacillaceae</taxon>
        <taxon>Virgibacillus</taxon>
    </lineage>
</organism>
<accession>A0A3E0WTA0</accession>